<dbReference type="EMBL" id="JACHVS010000001">
    <property type="protein sequence ID" value="MBB2994956.1"/>
    <property type="molecule type" value="Genomic_DNA"/>
</dbReference>
<dbReference type="PANTHER" id="PTHR40077">
    <property type="entry name" value="MEMBRANE PROTEIN-RELATED"/>
    <property type="match status" value="1"/>
</dbReference>
<dbReference type="AlphaFoldDB" id="A0A839QLR7"/>
<feature type="transmembrane region" description="Helical" evidence="6">
    <location>
        <begin position="56"/>
        <end position="77"/>
    </location>
</feature>
<comment type="caution">
    <text evidence="8">The sequence shown here is derived from an EMBL/GenBank/DDBJ whole genome shotgun (WGS) entry which is preliminary data.</text>
</comment>
<keyword evidence="2" id="KW-1003">Cell membrane</keyword>
<evidence type="ECO:0000256" key="3">
    <source>
        <dbReference type="ARBA" id="ARBA00022692"/>
    </source>
</evidence>
<reference evidence="8 9" key="1">
    <citation type="submission" date="2020-08" db="EMBL/GenBank/DDBJ databases">
        <title>Sequencing the genomes of 1000 actinobacteria strains.</title>
        <authorList>
            <person name="Klenk H.-P."/>
        </authorList>
    </citation>
    <scope>NUCLEOTIDE SEQUENCE [LARGE SCALE GENOMIC DNA]</scope>
    <source>
        <strain evidence="8 9">DSM 22826</strain>
    </source>
</reference>
<feature type="transmembrane region" description="Helical" evidence="6">
    <location>
        <begin position="23"/>
        <end position="44"/>
    </location>
</feature>
<accession>A0A839QLR7</accession>
<dbReference type="NCBIfam" id="TIGR03954">
    <property type="entry name" value="integ_memb_HG"/>
    <property type="match status" value="1"/>
</dbReference>
<evidence type="ECO:0000313" key="9">
    <source>
        <dbReference type="Proteomes" id="UP000523000"/>
    </source>
</evidence>
<organism evidence="8 9">
    <name type="scientific">Paeniglutamicibacter cryotolerans</name>
    <dbReference type="NCBI Taxonomy" id="670079"/>
    <lineage>
        <taxon>Bacteria</taxon>
        <taxon>Bacillati</taxon>
        <taxon>Actinomycetota</taxon>
        <taxon>Actinomycetes</taxon>
        <taxon>Micrococcales</taxon>
        <taxon>Micrococcaceae</taxon>
        <taxon>Paeniglutamicibacter</taxon>
    </lineage>
</organism>
<evidence type="ECO:0000256" key="1">
    <source>
        <dbReference type="ARBA" id="ARBA00004651"/>
    </source>
</evidence>
<evidence type="ECO:0000256" key="5">
    <source>
        <dbReference type="ARBA" id="ARBA00023136"/>
    </source>
</evidence>
<comment type="subcellular location">
    <subcellularLocation>
        <location evidence="1">Cell membrane</location>
        <topology evidence="1">Multi-pass membrane protein</topology>
    </subcellularLocation>
</comment>
<keyword evidence="3 6" id="KW-0812">Transmembrane</keyword>
<protein>
    <submittedName>
        <fullName evidence="8">Integral membrane protein</fullName>
    </submittedName>
</protein>
<evidence type="ECO:0000256" key="2">
    <source>
        <dbReference type="ARBA" id="ARBA00022475"/>
    </source>
</evidence>
<sequence length="166" mass="17648">MPTINDEATRDLPALGTLPPKRLYGALAAAEMVTWALLITGMVFKYTGVTDALVRVFGLIHGIVFISYCIVTCFVWVNQRWSFGRGVAGLFSAIIPFATLPFERSAAKHGLLEGGWRLAPGGEAPVSFIEKVQALCLRRPLLAGVVGLVAVAAITTVLLIIGPPGS</sequence>
<dbReference type="GO" id="GO:0005886">
    <property type="term" value="C:plasma membrane"/>
    <property type="evidence" value="ECO:0007669"/>
    <property type="project" value="UniProtKB-SubCell"/>
</dbReference>
<keyword evidence="9" id="KW-1185">Reference proteome</keyword>
<keyword evidence="5 6" id="KW-0472">Membrane</keyword>
<dbReference type="InterPro" id="IPR023845">
    <property type="entry name" value="DUF3817_TM"/>
</dbReference>
<feature type="domain" description="DUF3817" evidence="7">
    <location>
        <begin position="23"/>
        <end position="107"/>
    </location>
</feature>
<evidence type="ECO:0000256" key="6">
    <source>
        <dbReference type="SAM" id="Phobius"/>
    </source>
</evidence>
<dbReference type="PANTHER" id="PTHR40077:SF1">
    <property type="entry name" value="MEMBRANE PROTEIN"/>
    <property type="match status" value="1"/>
</dbReference>
<feature type="transmembrane region" description="Helical" evidence="6">
    <location>
        <begin position="141"/>
        <end position="161"/>
    </location>
</feature>
<dbReference type="Proteomes" id="UP000523000">
    <property type="component" value="Unassembled WGS sequence"/>
</dbReference>
<name>A0A839QLR7_9MICC</name>
<keyword evidence="4 6" id="KW-1133">Transmembrane helix</keyword>
<evidence type="ECO:0000256" key="4">
    <source>
        <dbReference type="ARBA" id="ARBA00022989"/>
    </source>
</evidence>
<dbReference type="RefSeq" id="WP_183510269.1">
    <property type="nucleotide sequence ID" value="NZ_BAABGK010000020.1"/>
</dbReference>
<gene>
    <name evidence="8" type="ORF">E9229_001147</name>
</gene>
<evidence type="ECO:0000259" key="7">
    <source>
        <dbReference type="Pfam" id="PF12823"/>
    </source>
</evidence>
<proteinExistence type="predicted"/>
<dbReference type="Pfam" id="PF12823">
    <property type="entry name" value="DUF3817"/>
    <property type="match status" value="1"/>
</dbReference>
<evidence type="ECO:0000313" key="8">
    <source>
        <dbReference type="EMBL" id="MBB2994956.1"/>
    </source>
</evidence>